<evidence type="ECO:0000256" key="9">
    <source>
        <dbReference type="PROSITE-ProRule" id="PRU00268"/>
    </source>
</evidence>
<dbReference type="InterPro" id="IPR047866">
    <property type="entry name" value="Ribosomal_uS5_arc"/>
</dbReference>
<proteinExistence type="inferred from homology"/>
<keyword evidence="3" id="KW-0694">RNA-binding</keyword>
<dbReference type="PROSITE" id="PS50881">
    <property type="entry name" value="S5_DSRBD"/>
    <property type="match status" value="1"/>
</dbReference>
<evidence type="ECO:0000256" key="4">
    <source>
        <dbReference type="ARBA" id="ARBA00022980"/>
    </source>
</evidence>
<dbReference type="Gene3D" id="3.30.230.10">
    <property type="match status" value="1"/>
</dbReference>
<dbReference type="KEGG" id="flt:Sv326_0837"/>
<dbReference type="GO" id="GO:0006412">
    <property type="term" value="P:translation"/>
    <property type="evidence" value="ECO:0007669"/>
    <property type="project" value="InterPro"/>
</dbReference>
<dbReference type="FunFam" id="3.30.230.10:FF:000004">
    <property type="entry name" value="40S ribosomal protein S2"/>
    <property type="match status" value="1"/>
</dbReference>
<reference evidence="13" key="1">
    <citation type="submission" date="2020-07" db="EMBL/GenBank/DDBJ databases">
        <title>Metabolic diversity and evolutionary history of the archaeal phylum ###Micrarchaeota### uncovered from a freshwater lake metagenome.</title>
        <authorList>
            <person name="Kadnikov V.V."/>
            <person name="Savvichev A.S."/>
            <person name="Mardanov A.V."/>
            <person name="Beletsky A.V."/>
            <person name="Chupakov A.V."/>
            <person name="Kokryatskaya N.M."/>
            <person name="Pimenov N.V."/>
            <person name="Ravin N.V."/>
        </authorList>
    </citation>
    <scope>NUCLEOTIDE SEQUENCE [LARGE SCALE GENOMIC DNA]</scope>
</reference>
<dbReference type="NCBIfam" id="TIGR01020">
    <property type="entry name" value="uS5_euk_arch"/>
    <property type="match status" value="1"/>
</dbReference>
<name>A0A7D5XHX4_FERL1</name>
<dbReference type="Gene3D" id="3.30.160.20">
    <property type="match status" value="1"/>
</dbReference>
<dbReference type="PANTHER" id="PTHR13718">
    <property type="entry name" value="RIBOSOMAL S SUBUNIT"/>
    <property type="match status" value="1"/>
</dbReference>
<evidence type="ECO:0000256" key="1">
    <source>
        <dbReference type="ARBA" id="ARBA00008945"/>
    </source>
</evidence>
<evidence type="ECO:0000256" key="5">
    <source>
        <dbReference type="ARBA" id="ARBA00023274"/>
    </source>
</evidence>
<feature type="domain" description="S5 DRBM" evidence="11">
    <location>
        <begin position="62"/>
        <end position="125"/>
    </location>
</feature>
<dbReference type="InterPro" id="IPR013810">
    <property type="entry name" value="Ribosomal_uS5_N"/>
</dbReference>
<dbReference type="Pfam" id="PF00333">
    <property type="entry name" value="Ribosomal_S5"/>
    <property type="match status" value="1"/>
</dbReference>
<organism evidence="12 13">
    <name type="scientific">Fermentimicrarchaeum limneticum</name>
    <dbReference type="NCBI Taxonomy" id="2795018"/>
    <lineage>
        <taxon>Archaea</taxon>
        <taxon>Candidatus Micrarchaeota</taxon>
        <taxon>Candidatus Fermentimicrarchaeales</taxon>
        <taxon>Candidatus Fermentimicrarchaeaceae</taxon>
        <taxon>Candidatus Fermentimicrarchaeum</taxon>
    </lineage>
</organism>
<dbReference type="PROSITE" id="PS00585">
    <property type="entry name" value="RIBOSOMAL_S5"/>
    <property type="match status" value="1"/>
</dbReference>
<dbReference type="Pfam" id="PF03719">
    <property type="entry name" value="Ribosomal_S5_C"/>
    <property type="match status" value="1"/>
</dbReference>
<dbReference type="NCBIfam" id="NF003125">
    <property type="entry name" value="PRK04044.1"/>
    <property type="match status" value="1"/>
</dbReference>
<evidence type="ECO:0000256" key="7">
    <source>
        <dbReference type="ARBA" id="ARBA00035255"/>
    </source>
</evidence>
<dbReference type="InterPro" id="IPR014721">
    <property type="entry name" value="Ribsml_uS5_D2-typ_fold_subgr"/>
</dbReference>
<evidence type="ECO:0000256" key="3">
    <source>
        <dbReference type="ARBA" id="ARBA00022884"/>
    </source>
</evidence>
<evidence type="ECO:0000256" key="8">
    <source>
        <dbReference type="ARBA" id="ARBA00035519"/>
    </source>
</evidence>
<dbReference type="Proteomes" id="UP000510821">
    <property type="component" value="Chromosome"/>
</dbReference>
<dbReference type="InterPro" id="IPR020568">
    <property type="entry name" value="Ribosomal_Su5_D2-typ_SF"/>
</dbReference>
<gene>
    <name evidence="12" type="ORF">Sv326_0837</name>
</gene>
<accession>A0A7D5XHX4</accession>
<dbReference type="InterPro" id="IPR018192">
    <property type="entry name" value="Ribosomal_uS5_N_CS"/>
</dbReference>
<evidence type="ECO:0000313" key="12">
    <source>
        <dbReference type="EMBL" id="QLJ53012.1"/>
    </source>
</evidence>
<evidence type="ECO:0000259" key="11">
    <source>
        <dbReference type="PROSITE" id="PS50881"/>
    </source>
</evidence>
<dbReference type="PANTHER" id="PTHR13718:SF4">
    <property type="entry name" value="40S RIBOSOMAL PROTEIN S2"/>
    <property type="match status" value="1"/>
</dbReference>
<dbReference type="GO" id="GO:0022627">
    <property type="term" value="C:cytosolic small ribosomal subunit"/>
    <property type="evidence" value="ECO:0007669"/>
    <property type="project" value="TreeGrafter"/>
</dbReference>
<dbReference type="GO" id="GO:0019843">
    <property type="term" value="F:rRNA binding"/>
    <property type="evidence" value="ECO:0007669"/>
    <property type="project" value="UniProtKB-KW"/>
</dbReference>
<dbReference type="AlphaFoldDB" id="A0A7D5XHX4"/>
<dbReference type="GO" id="GO:0003735">
    <property type="term" value="F:structural constituent of ribosome"/>
    <property type="evidence" value="ECO:0007669"/>
    <property type="project" value="UniProtKB-UniRule"/>
</dbReference>
<evidence type="ECO:0000256" key="2">
    <source>
        <dbReference type="ARBA" id="ARBA00022730"/>
    </source>
</evidence>
<dbReference type="InterPro" id="IPR000851">
    <property type="entry name" value="Ribosomal_uS5"/>
</dbReference>
<evidence type="ECO:0000313" key="13">
    <source>
        <dbReference type="Proteomes" id="UP000510821"/>
    </source>
</evidence>
<dbReference type="SUPFAM" id="SSF54768">
    <property type="entry name" value="dsRNA-binding domain-like"/>
    <property type="match status" value="1"/>
</dbReference>
<dbReference type="EMBL" id="CP058998">
    <property type="protein sequence ID" value="QLJ53012.1"/>
    <property type="molecule type" value="Genomic_DNA"/>
</dbReference>
<comment type="similarity">
    <text evidence="1 10">Belongs to the universal ribosomal protein uS5 family.</text>
</comment>
<sequence>MGRARRPFRREEKRVFNIDEWNPKSDIGRKVKNKEITSIEQIFEMGKPIIEDEIVDALLPDLREEVLNISMTQRMSDNGRKSQFRAIAVVGDSHGHIGVGAGKAEEAKPSIETAVKDAKRNIISVPLGCGSWECGCKQKHTIPIKVVGKNGGVIVTLKPAPRGVGIAAHEVVRKVLGMAGVKDSWGFARGRTRSVYNTAMASYDALNSLNRMKFHKEWDTLLGTECKEVEKNEKSGSS</sequence>
<comment type="subunit">
    <text evidence="6">Part of the 30S ribosomal subunit. Contacts protein S4.</text>
</comment>
<keyword evidence="5 9" id="KW-0687">Ribonucleoprotein</keyword>
<keyword evidence="4 9" id="KW-0689">Ribosomal protein</keyword>
<evidence type="ECO:0000256" key="6">
    <source>
        <dbReference type="ARBA" id="ARBA00025844"/>
    </source>
</evidence>
<keyword evidence="2" id="KW-0699">rRNA-binding</keyword>
<dbReference type="InterPro" id="IPR005324">
    <property type="entry name" value="Ribosomal_uS5_C"/>
</dbReference>
<protein>
    <recommendedName>
        <fullName evidence="7">Small ribosomal subunit protein uS5</fullName>
    </recommendedName>
    <alternativeName>
        <fullName evidence="8">30S ribosomal protein S5</fullName>
    </alternativeName>
</protein>
<evidence type="ECO:0000256" key="10">
    <source>
        <dbReference type="RuleBase" id="RU003823"/>
    </source>
</evidence>
<dbReference type="InterPro" id="IPR005711">
    <property type="entry name" value="Ribosomal_uS5_euk/arc"/>
</dbReference>
<dbReference type="SUPFAM" id="SSF54211">
    <property type="entry name" value="Ribosomal protein S5 domain 2-like"/>
    <property type="match status" value="1"/>
</dbReference>